<evidence type="ECO:0000313" key="2">
    <source>
        <dbReference type="Proteomes" id="UP001433268"/>
    </source>
</evidence>
<dbReference type="RefSeq" id="XP_066675739.1">
    <property type="nucleotide sequence ID" value="XM_066805966.1"/>
</dbReference>
<organism evidence="1 2">
    <name type="scientific">Apiospora hydei</name>
    <dbReference type="NCBI Taxonomy" id="1337664"/>
    <lineage>
        <taxon>Eukaryota</taxon>
        <taxon>Fungi</taxon>
        <taxon>Dikarya</taxon>
        <taxon>Ascomycota</taxon>
        <taxon>Pezizomycotina</taxon>
        <taxon>Sordariomycetes</taxon>
        <taxon>Xylariomycetidae</taxon>
        <taxon>Amphisphaeriales</taxon>
        <taxon>Apiosporaceae</taxon>
        <taxon>Apiospora</taxon>
    </lineage>
</organism>
<dbReference type="EMBL" id="JAQQWN010000002">
    <property type="protein sequence ID" value="KAK8094966.1"/>
    <property type="molecule type" value="Genomic_DNA"/>
</dbReference>
<sequence length="138" mass="14703">MPKDIFSSALNVSTRPLAKPSFQTARSGLDSGNDVGVLGALLSFSSSPISLLLPPAAASCSHSAATALFSSRRVPSPIWPNGRDQAPNIHEPSDLAYHVAAHGLKVPRGRRRLRVALDGVLEDELGVVWQPLRKFTLA</sequence>
<comment type="caution">
    <text evidence="1">The sequence shown here is derived from an EMBL/GenBank/DDBJ whole genome shotgun (WGS) entry which is preliminary data.</text>
</comment>
<gene>
    <name evidence="1" type="ORF">PG997_001651</name>
</gene>
<protein>
    <submittedName>
        <fullName evidence="1">Uncharacterized protein</fullName>
    </submittedName>
</protein>
<reference evidence="1 2" key="1">
    <citation type="submission" date="2023-01" db="EMBL/GenBank/DDBJ databases">
        <title>Analysis of 21 Apiospora genomes using comparative genomics revels a genus with tremendous synthesis potential of carbohydrate active enzymes and secondary metabolites.</title>
        <authorList>
            <person name="Sorensen T."/>
        </authorList>
    </citation>
    <scope>NUCLEOTIDE SEQUENCE [LARGE SCALE GENOMIC DNA]</scope>
    <source>
        <strain evidence="1 2">CBS 114990</strain>
    </source>
</reference>
<proteinExistence type="predicted"/>
<keyword evidence="2" id="KW-1185">Reference proteome</keyword>
<dbReference type="Proteomes" id="UP001433268">
    <property type="component" value="Unassembled WGS sequence"/>
</dbReference>
<evidence type="ECO:0000313" key="1">
    <source>
        <dbReference type="EMBL" id="KAK8094966.1"/>
    </source>
</evidence>
<dbReference type="GeneID" id="92039026"/>
<accession>A0ABR1XEC2</accession>
<name>A0ABR1XEC2_9PEZI</name>